<keyword evidence="9" id="KW-0804">Transcription</keyword>
<evidence type="ECO:0000256" key="10">
    <source>
        <dbReference type="ARBA" id="ARBA00023242"/>
    </source>
</evidence>
<evidence type="ECO:0000256" key="9">
    <source>
        <dbReference type="ARBA" id="ARBA00023163"/>
    </source>
</evidence>
<dbReference type="CDD" id="cd18186">
    <property type="entry name" value="BTB_POZ_ZBTB_KLHL-like"/>
    <property type="match status" value="1"/>
</dbReference>
<evidence type="ECO:0000313" key="15">
    <source>
        <dbReference type="Proteomes" id="UP000494206"/>
    </source>
</evidence>
<reference evidence="14 15" key="1">
    <citation type="submission" date="2020-04" db="EMBL/GenBank/DDBJ databases">
        <authorList>
            <person name="Laetsch R D."/>
            <person name="Stevens L."/>
            <person name="Kumar S."/>
            <person name="Blaxter L. M."/>
        </authorList>
    </citation>
    <scope>NUCLEOTIDE SEQUENCE [LARGE SCALE GENOMIC DNA]</scope>
</reference>
<dbReference type="SUPFAM" id="SSF54695">
    <property type="entry name" value="POZ domain"/>
    <property type="match status" value="1"/>
</dbReference>
<dbReference type="PROSITE" id="PS50097">
    <property type="entry name" value="BTB"/>
    <property type="match status" value="1"/>
</dbReference>
<feature type="domain" description="C2H2-type" evidence="13">
    <location>
        <begin position="310"/>
        <end position="337"/>
    </location>
</feature>
<organism evidence="14 15">
    <name type="scientific">Caenorhabditis bovis</name>
    <dbReference type="NCBI Taxonomy" id="2654633"/>
    <lineage>
        <taxon>Eukaryota</taxon>
        <taxon>Metazoa</taxon>
        <taxon>Ecdysozoa</taxon>
        <taxon>Nematoda</taxon>
        <taxon>Chromadorea</taxon>
        <taxon>Rhabditida</taxon>
        <taxon>Rhabditina</taxon>
        <taxon>Rhabditomorpha</taxon>
        <taxon>Rhabditoidea</taxon>
        <taxon>Rhabditidae</taxon>
        <taxon>Peloderinae</taxon>
        <taxon>Caenorhabditis</taxon>
    </lineage>
</organism>
<proteinExistence type="inferred from homology"/>
<evidence type="ECO:0000313" key="14">
    <source>
        <dbReference type="EMBL" id="CAB3408072.1"/>
    </source>
</evidence>
<dbReference type="InterPro" id="IPR000210">
    <property type="entry name" value="BTB/POZ_dom"/>
</dbReference>
<dbReference type="SMART" id="SM00225">
    <property type="entry name" value="BTB"/>
    <property type="match status" value="1"/>
</dbReference>
<keyword evidence="4" id="KW-0677">Repeat</keyword>
<dbReference type="GO" id="GO:0005634">
    <property type="term" value="C:nucleus"/>
    <property type="evidence" value="ECO:0007669"/>
    <property type="project" value="UniProtKB-SubCell"/>
</dbReference>
<dbReference type="Gene3D" id="3.30.160.60">
    <property type="entry name" value="Classic Zinc Finger"/>
    <property type="match status" value="3"/>
</dbReference>
<dbReference type="GO" id="GO:0000981">
    <property type="term" value="F:DNA-binding transcription factor activity, RNA polymerase II-specific"/>
    <property type="evidence" value="ECO:0007669"/>
    <property type="project" value="TreeGrafter"/>
</dbReference>
<dbReference type="PANTHER" id="PTHR24394:SF48">
    <property type="entry name" value="ZINC FINGER PROTEIN 771"/>
    <property type="match status" value="1"/>
</dbReference>
<dbReference type="PROSITE" id="PS50157">
    <property type="entry name" value="ZINC_FINGER_C2H2_2"/>
    <property type="match status" value="3"/>
</dbReference>
<dbReference type="FunFam" id="3.30.160.60:FF:001370">
    <property type="entry name" value="Zinc finger protein"/>
    <property type="match status" value="1"/>
</dbReference>
<dbReference type="Gene3D" id="3.30.710.10">
    <property type="entry name" value="Potassium Channel Kv1.1, Chain A"/>
    <property type="match status" value="1"/>
</dbReference>
<feature type="domain" description="C2H2-type" evidence="13">
    <location>
        <begin position="338"/>
        <end position="366"/>
    </location>
</feature>
<comment type="similarity">
    <text evidence="2">Belongs to the krueppel C2H2-type zinc-finger protein family.</text>
</comment>
<evidence type="ECO:0000256" key="5">
    <source>
        <dbReference type="ARBA" id="ARBA00022771"/>
    </source>
</evidence>
<dbReference type="FunFam" id="3.30.160.60:FF:000100">
    <property type="entry name" value="Zinc finger 45-like"/>
    <property type="match status" value="1"/>
</dbReference>
<dbReference type="Pfam" id="PF00651">
    <property type="entry name" value="BTB"/>
    <property type="match status" value="1"/>
</dbReference>
<feature type="domain" description="BTB" evidence="12">
    <location>
        <begin position="16"/>
        <end position="88"/>
    </location>
</feature>
<dbReference type="SUPFAM" id="SSF57667">
    <property type="entry name" value="beta-beta-alpha zinc fingers"/>
    <property type="match status" value="2"/>
</dbReference>
<dbReference type="GO" id="GO:0008270">
    <property type="term" value="F:zinc ion binding"/>
    <property type="evidence" value="ECO:0007669"/>
    <property type="project" value="UniProtKB-KW"/>
</dbReference>
<evidence type="ECO:0000256" key="11">
    <source>
        <dbReference type="PROSITE-ProRule" id="PRU00042"/>
    </source>
</evidence>
<dbReference type="InterPro" id="IPR036236">
    <property type="entry name" value="Znf_C2H2_sf"/>
</dbReference>
<feature type="domain" description="C2H2-type" evidence="13">
    <location>
        <begin position="281"/>
        <end position="309"/>
    </location>
</feature>
<evidence type="ECO:0000256" key="7">
    <source>
        <dbReference type="ARBA" id="ARBA00023015"/>
    </source>
</evidence>
<name>A0A8S1F8U2_9PELO</name>
<dbReference type="OrthoDB" id="5844319at2759"/>
<evidence type="ECO:0000256" key="6">
    <source>
        <dbReference type="ARBA" id="ARBA00022833"/>
    </source>
</evidence>
<evidence type="ECO:0000256" key="1">
    <source>
        <dbReference type="ARBA" id="ARBA00004123"/>
    </source>
</evidence>
<keyword evidence="8" id="KW-0238">DNA-binding</keyword>
<evidence type="ECO:0000256" key="3">
    <source>
        <dbReference type="ARBA" id="ARBA00022723"/>
    </source>
</evidence>
<keyword evidence="15" id="KW-1185">Reference proteome</keyword>
<dbReference type="Pfam" id="PF00096">
    <property type="entry name" value="zf-C2H2"/>
    <property type="match status" value="2"/>
</dbReference>
<keyword evidence="3" id="KW-0479">Metal-binding</keyword>
<evidence type="ECO:0000259" key="13">
    <source>
        <dbReference type="PROSITE" id="PS50157"/>
    </source>
</evidence>
<keyword evidence="10" id="KW-0539">Nucleus</keyword>
<dbReference type="SMART" id="SM00355">
    <property type="entry name" value="ZnF_C2H2"/>
    <property type="match status" value="4"/>
</dbReference>
<keyword evidence="5 11" id="KW-0863">Zinc-finger</keyword>
<evidence type="ECO:0008006" key="16">
    <source>
        <dbReference type="Google" id="ProtNLM"/>
    </source>
</evidence>
<dbReference type="GO" id="GO:0003690">
    <property type="term" value="F:double-stranded DNA binding"/>
    <property type="evidence" value="ECO:0007669"/>
    <property type="project" value="UniProtKB-ARBA"/>
</dbReference>
<protein>
    <recommendedName>
        <fullName evidence="16">BTB domain-containing protein</fullName>
    </recommendedName>
</protein>
<keyword evidence="7" id="KW-0805">Transcription regulation</keyword>
<accession>A0A8S1F8U2</accession>
<dbReference type="InterPro" id="IPR013087">
    <property type="entry name" value="Znf_C2H2_type"/>
</dbReference>
<gene>
    <name evidence="14" type="ORF">CBOVIS_LOCUS9902</name>
</gene>
<dbReference type="InterPro" id="IPR011333">
    <property type="entry name" value="SKP1/BTB/POZ_sf"/>
</dbReference>
<evidence type="ECO:0000256" key="4">
    <source>
        <dbReference type="ARBA" id="ARBA00022737"/>
    </source>
</evidence>
<dbReference type="AlphaFoldDB" id="A0A8S1F8U2"/>
<sequence length="401" mass="46079">MSGLNELYKGQNDPSCNVTLEIDGIEVLKAHGIILAINSAYFETALRSIHHPQCNTIFDLDSKIIKFSRNVLLEIVNYMYTGVIAIEKENLEAAKFLDCKELVTFLEERFKENQDSTVQDDPCVEKIRQIGSVGQKAAVTLEIGEDTLFLNIHDAKQIINFMYCGKLTNLNKNRLQLLRISSEKLKYLTLAQLITMMLKKIETKEQEYRKITKRKVISEEKMIEVDLQDEYAMVYNGYVKGPSRKRKTKLVEIQDSGEGTSNSCEGNNDIEQQEEVTKNPLKCSKCDQLFETKEAQESHERTIHSVDLPYVCAVCGIGFKVQSNFARHRRSHTGEKPYECKQCGATYADKKYMDRHILREHFNATEILCAAPGCRSKFWRNDRYLIHYKNNHGGFPNNLYG</sequence>
<comment type="caution">
    <text evidence="14">The sequence shown here is derived from an EMBL/GenBank/DDBJ whole genome shotgun (WGS) entry which is preliminary data.</text>
</comment>
<evidence type="ECO:0000256" key="8">
    <source>
        <dbReference type="ARBA" id="ARBA00023125"/>
    </source>
</evidence>
<evidence type="ECO:0000259" key="12">
    <source>
        <dbReference type="PROSITE" id="PS50097"/>
    </source>
</evidence>
<keyword evidence="6" id="KW-0862">Zinc</keyword>
<evidence type="ECO:0000256" key="2">
    <source>
        <dbReference type="ARBA" id="ARBA00006991"/>
    </source>
</evidence>
<dbReference type="EMBL" id="CADEPM010000006">
    <property type="protein sequence ID" value="CAB3408072.1"/>
    <property type="molecule type" value="Genomic_DNA"/>
</dbReference>
<comment type="subcellular location">
    <subcellularLocation>
        <location evidence="1">Nucleus</location>
    </subcellularLocation>
</comment>
<dbReference type="PANTHER" id="PTHR24394">
    <property type="entry name" value="ZINC FINGER PROTEIN"/>
    <property type="match status" value="1"/>
</dbReference>
<dbReference type="Proteomes" id="UP000494206">
    <property type="component" value="Unassembled WGS sequence"/>
</dbReference>
<dbReference type="PROSITE" id="PS00028">
    <property type="entry name" value="ZINC_FINGER_C2H2_1"/>
    <property type="match status" value="3"/>
</dbReference>